<organism evidence="1 2">
    <name type="scientific">Candidatus Yonathbacteria bacterium CG_4_10_14_0_8_um_filter_43_17</name>
    <dbReference type="NCBI Taxonomy" id="1975099"/>
    <lineage>
        <taxon>Bacteria</taxon>
        <taxon>Candidatus Yonathiibacteriota</taxon>
    </lineage>
</organism>
<dbReference type="AlphaFoldDB" id="A0A2M7Q4B8"/>
<dbReference type="Proteomes" id="UP000230732">
    <property type="component" value="Unassembled WGS sequence"/>
</dbReference>
<name>A0A2M7Q4B8_9BACT</name>
<reference evidence="2" key="1">
    <citation type="submission" date="2017-09" db="EMBL/GenBank/DDBJ databases">
        <title>Depth-based differentiation of microbial function through sediment-hosted aquifers and enrichment of novel symbionts in the deep terrestrial subsurface.</title>
        <authorList>
            <person name="Probst A.J."/>
            <person name="Ladd B."/>
            <person name="Jarett J.K."/>
            <person name="Geller-Mcgrath D.E."/>
            <person name="Sieber C.M.K."/>
            <person name="Emerson J.B."/>
            <person name="Anantharaman K."/>
            <person name="Thomas B.C."/>
            <person name="Malmstrom R."/>
            <person name="Stieglmeier M."/>
            <person name="Klingl A."/>
            <person name="Woyke T."/>
            <person name="Ryan C.M."/>
            <person name="Banfield J.F."/>
        </authorList>
    </citation>
    <scope>NUCLEOTIDE SEQUENCE [LARGE SCALE GENOMIC DNA]</scope>
</reference>
<evidence type="ECO:0000313" key="1">
    <source>
        <dbReference type="EMBL" id="PIY58271.1"/>
    </source>
</evidence>
<comment type="caution">
    <text evidence="1">The sequence shown here is derived from an EMBL/GenBank/DDBJ whole genome shotgun (WGS) entry which is preliminary data.</text>
</comment>
<sequence length="137" mass="16201">MLIELKEFSKEFYKDAIRLIRKYNAVDRTTIFAFQTEAGLFSWYARQDIKLGIIAPYPKCIKKYIEMYNPYMVLLGLGNKKERLKFRTVWSFLTPQKTFTKYSNIKFVIGVAYTASDKKWLCRQHGRYGITADMPLV</sequence>
<protein>
    <submittedName>
        <fullName evidence="1">Uncharacterized protein</fullName>
    </submittedName>
</protein>
<proteinExistence type="predicted"/>
<evidence type="ECO:0000313" key="2">
    <source>
        <dbReference type="Proteomes" id="UP000230732"/>
    </source>
</evidence>
<accession>A0A2M7Q4B8</accession>
<gene>
    <name evidence="1" type="ORF">COY98_02525</name>
</gene>
<dbReference type="EMBL" id="PFKX01000043">
    <property type="protein sequence ID" value="PIY58271.1"/>
    <property type="molecule type" value="Genomic_DNA"/>
</dbReference>